<feature type="transmembrane region" description="Helical" evidence="2">
    <location>
        <begin position="275"/>
        <end position="296"/>
    </location>
</feature>
<evidence type="ECO:0000313" key="4">
    <source>
        <dbReference type="Proteomes" id="UP000480548"/>
    </source>
</evidence>
<comment type="caution">
    <text evidence="3">The sequence shown here is derived from an EMBL/GenBank/DDBJ whole genome shotgun (WGS) entry which is preliminary data.</text>
</comment>
<evidence type="ECO:0000313" key="3">
    <source>
        <dbReference type="EMBL" id="KAF3137865.1"/>
    </source>
</evidence>
<name>A0A7C8NZF2_ORBOL</name>
<reference evidence="3 4" key="1">
    <citation type="submission" date="2019-06" db="EMBL/GenBank/DDBJ databases">
        <authorList>
            <person name="Palmer J.M."/>
        </authorList>
    </citation>
    <scope>NUCLEOTIDE SEQUENCE [LARGE SCALE GENOMIC DNA]</scope>
    <source>
        <strain evidence="3 4">TWF703</strain>
    </source>
</reference>
<feature type="region of interest" description="Disordered" evidence="1">
    <location>
        <begin position="75"/>
        <end position="99"/>
    </location>
</feature>
<feature type="compositionally biased region" description="Polar residues" evidence="1">
    <location>
        <begin position="88"/>
        <end position="99"/>
    </location>
</feature>
<proteinExistence type="predicted"/>
<protein>
    <submittedName>
        <fullName evidence="3">Uncharacterized protein</fullName>
    </submittedName>
</protein>
<accession>A0A7C8NZF2</accession>
<dbReference type="Proteomes" id="UP000480548">
    <property type="component" value="Unassembled WGS sequence"/>
</dbReference>
<evidence type="ECO:0000256" key="2">
    <source>
        <dbReference type="SAM" id="Phobius"/>
    </source>
</evidence>
<gene>
    <name evidence="3" type="ORF">TWF703_004835</name>
</gene>
<evidence type="ECO:0000256" key="1">
    <source>
        <dbReference type="SAM" id="MobiDB-lite"/>
    </source>
</evidence>
<keyword evidence="2" id="KW-0472">Membrane</keyword>
<keyword evidence="2" id="KW-0812">Transmembrane</keyword>
<keyword evidence="2" id="KW-1133">Transmembrane helix</keyword>
<dbReference type="AlphaFoldDB" id="A0A7C8NZF2"/>
<organism evidence="3 4">
    <name type="scientific">Orbilia oligospora</name>
    <name type="common">Nematode-trapping fungus</name>
    <name type="synonym">Arthrobotrys oligospora</name>
    <dbReference type="NCBI Taxonomy" id="2813651"/>
    <lineage>
        <taxon>Eukaryota</taxon>
        <taxon>Fungi</taxon>
        <taxon>Dikarya</taxon>
        <taxon>Ascomycota</taxon>
        <taxon>Pezizomycotina</taxon>
        <taxon>Orbiliomycetes</taxon>
        <taxon>Orbiliales</taxon>
        <taxon>Orbiliaceae</taxon>
        <taxon>Orbilia</taxon>
    </lineage>
</organism>
<sequence length="300" mass="33859">MSNENVPPTILGTVPSAAQDQINLPFDVIKESITPVHPISAGENTQAKIRTQVLRGADHLTGLARHEFKRDGDFGAPLPNPPGFENSIPPTTGPANTKASELDNNICKAEWYKSLVNWPFPYLFENFHQGFLDAKTNTINTELITVTRGINFIEDCGIPQKAWEAHAYNEGVKFGKTYMADRIDTKTRVVTEKFDYNNIPGVARPKEYPRGGFKQFAKRREAEEREARRKNMNFVEKGWDSTKFGAKKAWKNRKQITECKLYSYVDLFLLSVTQLIYVILFGSAVIPSIGMITSIVRRSI</sequence>
<dbReference type="EMBL" id="WIQZ01000024">
    <property type="protein sequence ID" value="KAF3137865.1"/>
    <property type="molecule type" value="Genomic_DNA"/>
</dbReference>